<keyword evidence="10" id="KW-0732">Signal</keyword>
<protein>
    <submittedName>
        <fullName evidence="11">Maltoporin</fullName>
    </submittedName>
</protein>
<gene>
    <name evidence="11" type="ORF">SAMN05444338_1037</name>
</gene>
<accession>A0A1H2TVC2</accession>
<keyword evidence="3" id="KW-0813">Transport</keyword>
<keyword evidence="4" id="KW-1134">Transmembrane beta strand</keyword>
<evidence type="ECO:0000256" key="5">
    <source>
        <dbReference type="ARBA" id="ARBA00022692"/>
    </source>
</evidence>
<dbReference type="GO" id="GO:0015288">
    <property type="term" value="F:porin activity"/>
    <property type="evidence" value="ECO:0007669"/>
    <property type="project" value="UniProtKB-KW"/>
</dbReference>
<reference evidence="12" key="1">
    <citation type="submission" date="2016-10" db="EMBL/GenBank/DDBJ databases">
        <authorList>
            <person name="Varghese N."/>
            <person name="Submissions S."/>
        </authorList>
    </citation>
    <scope>NUCLEOTIDE SEQUENCE [LARGE SCALE GENOMIC DNA]</scope>
    <source>
        <strain evidence="12">DSM 15718</strain>
    </source>
</reference>
<dbReference type="PANTHER" id="PTHR38762:SF1">
    <property type="entry name" value="CRYPTIC OUTER MEMBRANE PORIN BGLH-RELATED"/>
    <property type="match status" value="1"/>
</dbReference>
<evidence type="ECO:0000313" key="12">
    <source>
        <dbReference type="Proteomes" id="UP000198569"/>
    </source>
</evidence>
<keyword evidence="9" id="KW-0998">Cell outer membrane</keyword>
<dbReference type="SUPFAM" id="SSF56935">
    <property type="entry name" value="Porins"/>
    <property type="match status" value="1"/>
</dbReference>
<dbReference type="PANTHER" id="PTHR38762">
    <property type="entry name" value="CRYPTIC OUTER MEMBRANE PORIN BGLH-RELATED"/>
    <property type="match status" value="1"/>
</dbReference>
<dbReference type="OrthoDB" id="5493648at2"/>
<comment type="similarity">
    <text evidence="2">Belongs to the porin LamB (TC 1.B.3) family.</text>
</comment>
<feature type="chain" id="PRO_5011650360" evidence="10">
    <location>
        <begin position="19"/>
        <end position="459"/>
    </location>
</feature>
<dbReference type="Gene3D" id="2.40.170.10">
    <property type="entry name" value="Porin, LamB type"/>
    <property type="match status" value="1"/>
</dbReference>
<evidence type="ECO:0000313" key="11">
    <source>
        <dbReference type="EMBL" id="SDW47309.1"/>
    </source>
</evidence>
<dbReference type="GO" id="GO:0009279">
    <property type="term" value="C:cell outer membrane"/>
    <property type="evidence" value="ECO:0007669"/>
    <property type="project" value="UniProtKB-SubCell"/>
</dbReference>
<dbReference type="RefSeq" id="WP_091429810.1">
    <property type="nucleotide sequence ID" value="NZ_FNMV01000003.1"/>
</dbReference>
<evidence type="ECO:0000256" key="6">
    <source>
        <dbReference type="ARBA" id="ARBA00023065"/>
    </source>
</evidence>
<dbReference type="InterPro" id="IPR003192">
    <property type="entry name" value="Porin_LamB"/>
</dbReference>
<evidence type="ECO:0000256" key="8">
    <source>
        <dbReference type="ARBA" id="ARBA00023136"/>
    </source>
</evidence>
<evidence type="ECO:0000256" key="10">
    <source>
        <dbReference type="SAM" id="SignalP"/>
    </source>
</evidence>
<evidence type="ECO:0000256" key="9">
    <source>
        <dbReference type="ARBA" id="ARBA00023237"/>
    </source>
</evidence>
<evidence type="ECO:0000256" key="3">
    <source>
        <dbReference type="ARBA" id="ARBA00022448"/>
    </source>
</evidence>
<keyword evidence="8" id="KW-0472">Membrane</keyword>
<keyword evidence="5" id="KW-0812">Transmembrane</keyword>
<dbReference type="Proteomes" id="UP000198569">
    <property type="component" value="Unassembled WGS sequence"/>
</dbReference>
<proteinExistence type="inferred from homology"/>
<evidence type="ECO:0000256" key="7">
    <source>
        <dbReference type="ARBA" id="ARBA00023114"/>
    </source>
</evidence>
<dbReference type="GO" id="GO:0046930">
    <property type="term" value="C:pore complex"/>
    <property type="evidence" value="ECO:0007669"/>
    <property type="project" value="UniProtKB-KW"/>
</dbReference>
<dbReference type="EMBL" id="FNMV01000003">
    <property type="protein sequence ID" value="SDW47309.1"/>
    <property type="molecule type" value="Genomic_DNA"/>
</dbReference>
<keyword evidence="12" id="KW-1185">Reference proteome</keyword>
<feature type="signal peptide" evidence="10">
    <location>
        <begin position="1"/>
        <end position="18"/>
    </location>
</feature>
<evidence type="ECO:0000256" key="2">
    <source>
        <dbReference type="ARBA" id="ARBA00007055"/>
    </source>
</evidence>
<dbReference type="InterPro" id="IPR050286">
    <property type="entry name" value="G_neg_Bact_CarbUptk_Porin"/>
</dbReference>
<evidence type="ECO:0000256" key="4">
    <source>
        <dbReference type="ARBA" id="ARBA00022452"/>
    </source>
</evidence>
<dbReference type="Pfam" id="PF02264">
    <property type="entry name" value="LamB"/>
    <property type="match status" value="1"/>
</dbReference>
<sequence>MKKPITLLLLFSTMFSYTQVVITNSNFSMGTTGRIGVGLSPNGEGNQWRPLNLSGQGSLGGRMEQTDYIDILPAFHFSPKILDKDSTNITFQMRLGMYSNNGQFIGNASSRTDNGLTFILPEAYVEATNIMGSKWSAWAGSRFRRYDDIHISDYFYFDDHSSQGFGVSHKNTELTMLMPASSNTGSIFPYNYEVSVAGATNSAIRQRMVWIGEHSFKLKNNNTIKLLGEFHHVSASSDEASIKYAADNGWVAGIKYNSPFKTAMPGSFNQISARYGSGIANGGDNGNTFTWATYGAPDDQGKYNSAYSFTMVEHFLLNVSKKFSINGYGVFTRSKGGSSSTNKDTYFNGTELFNQKTDLVLGMRNFYYVTDWFHILQELHYAVRKDGDNPEAKMWKFSLAPTIVPLGKRDPWSRPHIRLVYTVARYNDFARDNNYSSFLQTNQKQWGSYIGVKTEWWLF</sequence>
<comment type="subcellular location">
    <subcellularLocation>
        <location evidence="1">Cell outer membrane</location>
        <topology evidence="1">Multi-pass membrane protein</topology>
    </subcellularLocation>
</comment>
<dbReference type="AlphaFoldDB" id="A0A1H2TVC2"/>
<dbReference type="InterPro" id="IPR036998">
    <property type="entry name" value="Porin_LamB_sf"/>
</dbReference>
<keyword evidence="6" id="KW-0406">Ion transport</keyword>
<dbReference type="GO" id="GO:0006811">
    <property type="term" value="P:monoatomic ion transport"/>
    <property type="evidence" value="ECO:0007669"/>
    <property type="project" value="UniProtKB-KW"/>
</dbReference>
<keyword evidence="7" id="KW-0626">Porin</keyword>
<organism evidence="11 12">
    <name type="scientific">Flavobacterium degerlachei</name>
    <dbReference type="NCBI Taxonomy" id="229203"/>
    <lineage>
        <taxon>Bacteria</taxon>
        <taxon>Pseudomonadati</taxon>
        <taxon>Bacteroidota</taxon>
        <taxon>Flavobacteriia</taxon>
        <taxon>Flavobacteriales</taxon>
        <taxon>Flavobacteriaceae</taxon>
        <taxon>Flavobacterium</taxon>
    </lineage>
</organism>
<dbReference type="GO" id="GO:0015774">
    <property type="term" value="P:polysaccharide transport"/>
    <property type="evidence" value="ECO:0007669"/>
    <property type="project" value="TreeGrafter"/>
</dbReference>
<evidence type="ECO:0000256" key="1">
    <source>
        <dbReference type="ARBA" id="ARBA00004571"/>
    </source>
</evidence>
<dbReference type="GO" id="GO:0015144">
    <property type="term" value="F:carbohydrate transmembrane transporter activity"/>
    <property type="evidence" value="ECO:0007669"/>
    <property type="project" value="TreeGrafter"/>
</dbReference>
<name>A0A1H2TVC2_9FLAO</name>
<dbReference type="STRING" id="229203.SAMN05444338_1037"/>